<evidence type="ECO:0000256" key="1">
    <source>
        <dbReference type="ARBA" id="ARBA00022490"/>
    </source>
</evidence>
<name>A0A1V0B0A8_9GAMM</name>
<dbReference type="STRING" id="1931241.BVH74_00690"/>
<dbReference type="InterPro" id="IPR046977">
    <property type="entry name" value="RsmC/RlmG"/>
</dbReference>
<feature type="domain" description="RlmG N-terminal" evidence="7">
    <location>
        <begin position="1"/>
        <end position="180"/>
    </location>
</feature>
<dbReference type="CDD" id="cd02440">
    <property type="entry name" value="AdoMet_MTases"/>
    <property type="match status" value="1"/>
</dbReference>
<gene>
    <name evidence="8" type="ORF">BVH74_00690</name>
</gene>
<keyword evidence="9" id="KW-1185">Reference proteome</keyword>
<reference evidence="8 9" key="1">
    <citation type="submission" date="2017-03" db="EMBL/GenBank/DDBJ databases">
        <title>Complete genome sequence of the novel DNRA strain Pseudomonas sp. S-6-2 isolated from Chinese polluted river sediment. Journal of Biotechnology.</title>
        <authorList>
            <person name="Li J."/>
            <person name="Xiang F."/>
            <person name="Wang L."/>
            <person name="Xi L."/>
            <person name="Liu J."/>
        </authorList>
    </citation>
    <scope>NUCLEOTIDE SEQUENCE [LARGE SCALE GENOMIC DNA]</scope>
    <source>
        <strain evidence="8 9">S-6-2</strain>
    </source>
</reference>
<dbReference type="InterPro" id="IPR029063">
    <property type="entry name" value="SAM-dependent_MTases_sf"/>
</dbReference>
<dbReference type="Pfam" id="PF05175">
    <property type="entry name" value="MTS"/>
    <property type="match status" value="1"/>
</dbReference>
<evidence type="ECO:0000259" key="6">
    <source>
        <dbReference type="Pfam" id="PF05175"/>
    </source>
</evidence>
<dbReference type="GO" id="GO:0005737">
    <property type="term" value="C:cytoplasm"/>
    <property type="evidence" value="ECO:0007669"/>
    <property type="project" value="InterPro"/>
</dbReference>
<dbReference type="PANTHER" id="PTHR47816">
    <property type="entry name" value="RIBOSOMAL RNA SMALL SUBUNIT METHYLTRANSFERASE C"/>
    <property type="match status" value="1"/>
</dbReference>
<dbReference type="RefSeq" id="WP_080048230.1">
    <property type="nucleotide sequence ID" value="NZ_CP020100.1"/>
</dbReference>
<dbReference type="InterPro" id="IPR007848">
    <property type="entry name" value="Small_mtfrase_dom"/>
</dbReference>
<evidence type="ECO:0000256" key="2">
    <source>
        <dbReference type="ARBA" id="ARBA00022552"/>
    </source>
</evidence>
<keyword evidence="4" id="KW-0808">Transferase</keyword>
<dbReference type="GO" id="GO:0003676">
    <property type="term" value="F:nucleic acid binding"/>
    <property type="evidence" value="ECO:0007669"/>
    <property type="project" value="InterPro"/>
</dbReference>
<sequence length="375" mass="41333">MQTCDTPFGALSLGRYPPTRNPTLQAFDAADQYLLQRLHEDGLGEQPILVINDAFGALAIALAKAGHRIHSWGDSWLAQRAMQDNLQANGLDADCVQFIDSQSLLPEHYQQVLLRIPKSLSLLESQLRHLHSRLQPQALVLAGAMIKHLPPSAGDLLARYIGPYQASLAWKKARLLCVRAQTDLNPPTSELNSHYPLPDTALQLHNLPGVFSRNQLDIGTRVLLPCIPRDLGNARVVDLGCGNGALGLFAAWHNPEIQPTFIDESYAAVASARKNFHQGFAGRSAQFLVSDGLTEVAPASAELILCNPPFHQQQVIGDEIALRLFKQSRQVLAPGGSLLVVGNRHLGYHIKLKRFFQRVEQLGSSAKFVAWRAWR</sequence>
<feature type="domain" description="Methyltransferase small" evidence="6">
    <location>
        <begin position="202"/>
        <end position="369"/>
    </location>
</feature>
<accession>A0A1V0B0A8</accession>
<dbReference type="Gene3D" id="3.40.50.150">
    <property type="entry name" value="Vaccinia Virus protein VP39"/>
    <property type="match status" value="2"/>
</dbReference>
<protein>
    <submittedName>
        <fullName evidence="8">Uncharacterized protein</fullName>
    </submittedName>
</protein>
<organism evidence="8 9">
    <name type="scientific">Halopseudomonas phragmitis</name>
    <dbReference type="NCBI Taxonomy" id="1931241"/>
    <lineage>
        <taxon>Bacteria</taxon>
        <taxon>Pseudomonadati</taxon>
        <taxon>Pseudomonadota</taxon>
        <taxon>Gammaproteobacteria</taxon>
        <taxon>Pseudomonadales</taxon>
        <taxon>Pseudomonadaceae</taxon>
        <taxon>Halopseudomonas</taxon>
    </lineage>
</organism>
<evidence type="ECO:0000256" key="3">
    <source>
        <dbReference type="ARBA" id="ARBA00022603"/>
    </source>
</evidence>
<dbReference type="EMBL" id="CP020100">
    <property type="protein sequence ID" value="AQZ93372.1"/>
    <property type="molecule type" value="Genomic_DNA"/>
</dbReference>
<dbReference type="Pfam" id="PF26049">
    <property type="entry name" value="RLMG_N"/>
    <property type="match status" value="1"/>
</dbReference>
<dbReference type="InterPro" id="IPR002052">
    <property type="entry name" value="DNA_methylase_N6_adenine_CS"/>
</dbReference>
<dbReference type="PROSITE" id="PS00092">
    <property type="entry name" value="N6_MTASE"/>
    <property type="match status" value="1"/>
</dbReference>
<keyword evidence="1" id="KW-0963">Cytoplasm</keyword>
<dbReference type="SUPFAM" id="SSF53335">
    <property type="entry name" value="S-adenosyl-L-methionine-dependent methyltransferases"/>
    <property type="match status" value="1"/>
</dbReference>
<keyword evidence="3" id="KW-0489">Methyltransferase</keyword>
<dbReference type="PANTHER" id="PTHR47816:SF5">
    <property type="entry name" value="RIBOSOMAL RNA LARGE SUBUNIT METHYLTRANSFERASE G"/>
    <property type="match status" value="1"/>
</dbReference>
<evidence type="ECO:0000313" key="8">
    <source>
        <dbReference type="EMBL" id="AQZ93372.1"/>
    </source>
</evidence>
<keyword evidence="2" id="KW-0698">rRNA processing</keyword>
<dbReference type="InterPro" id="IPR017237">
    <property type="entry name" value="RLMG"/>
</dbReference>
<dbReference type="AlphaFoldDB" id="A0A1V0B0A8"/>
<dbReference type="KEGG" id="ppha:BVH74_00690"/>
<evidence type="ECO:0000256" key="5">
    <source>
        <dbReference type="ARBA" id="ARBA00022691"/>
    </source>
</evidence>
<dbReference type="PIRSF" id="PIRSF037565">
    <property type="entry name" value="RRNA_m2G_Mtase_RsmD_prd"/>
    <property type="match status" value="1"/>
</dbReference>
<dbReference type="GO" id="GO:0008990">
    <property type="term" value="F:rRNA (guanine-N2-)-methyltransferase activity"/>
    <property type="evidence" value="ECO:0007669"/>
    <property type="project" value="InterPro"/>
</dbReference>
<evidence type="ECO:0000256" key="4">
    <source>
        <dbReference type="ARBA" id="ARBA00022679"/>
    </source>
</evidence>
<evidence type="ECO:0000259" key="7">
    <source>
        <dbReference type="Pfam" id="PF26049"/>
    </source>
</evidence>
<dbReference type="InterPro" id="IPR058679">
    <property type="entry name" value="RlmG_N"/>
</dbReference>
<dbReference type="Proteomes" id="UP000243488">
    <property type="component" value="Chromosome"/>
</dbReference>
<proteinExistence type="predicted"/>
<evidence type="ECO:0000313" key="9">
    <source>
        <dbReference type="Proteomes" id="UP000243488"/>
    </source>
</evidence>
<keyword evidence="5" id="KW-0949">S-adenosyl-L-methionine</keyword>